<gene>
    <name evidence="8" type="ordered locus">SBI_06403</name>
</gene>
<organism evidence="8 9">
    <name type="scientific">Streptomyces bingchenggensis (strain BCW-1)</name>
    <dbReference type="NCBI Taxonomy" id="749414"/>
    <lineage>
        <taxon>Bacteria</taxon>
        <taxon>Bacillati</taxon>
        <taxon>Actinomycetota</taxon>
        <taxon>Actinomycetes</taxon>
        <taxon>Kitasatosporales</taxon>
        <taxon>Streptomycetaceae</taxon>
        <taxon>Streptomyces</taxon>
    </lineage>
</organism>
<feature type="compositionally biased region" description="Gly residues" evidence="6">
    <location>
        <begin position="196"/>
        <end position="209"/>
    </location>
</feature>
<keyword evidence="2" id="KW-0808">Transferase</keyword>
<dbReference type="GO" id="GO:0005524">
    <property type="term" value="F:ATP binding"/>
    <property type="evidence" value="ECO:0007669"/>
    <property type="project" value="UniProtKB-KW"/>
</dbReference>
<dbReference type="AlphaFoldDB" id="D7BTV4"/>
<evidence type="ECO:0000256" key="5">
    <source>
        <dbReference type="ARBA" id="ARBA00022840"/>
    </source>
</evidence>
<dbReference type="KEGG" id="sbh:SBI_06403"/>
<keyword evidence="9" id="KW-1185">Reference proteome</keyword>
<evidence type="ECO:0000256" key="6">
    <source>
        <dbReference type="SAM" id="MobiDB-lite"/>
    </source>
</evidence>
<evidence type="ECO:0000313" key="9">
    <source>
        <dbReference type="Proteomes" id="UP000000377"/>
    </source>
</evidence>
<dbReference type="eggNOG" id="COG1520">
    <property type="taxonomic scope" value="Bacteria"/>
</dbReference>
<proteinExistence type="predicted"/>
<dbReference type="Pfam" id="PF13360">
    <property type="entry name" value="PQQ_2"/>
    <property type="match status" value="2"/>
</dbReference>
<dbReference type="PANTHER" id="PTHR43671">
    <property type="entry name" value="SERINE/THREONINE-PROTEIN KINASE NEK"/>
    <property type="match status" value="1"/>
</dbReference>
<dbReference type="Gene3D" id="1.10.510.10">
    <property type="entry name" value="Transferase(Phosphotransferase) domain 1"/>
    <property type="match status" value="1"/>
</dbReference>
<dbReference type="PROSITE" id="PS50011">
    <property type="entry name" value="PROTEIN_KINASE_DOM"/>
    <property type="match status" value="1"/>
</dbReference>
<dbReference type="SUPFAM" id="SSF56112">
    <property type="entry name" value="Protein kinase-like (PK-like)"/>
    <property type="match status" value="1"/>
</dbReference>
<feature type="domain" description="Protein kinase" evidence="7">
    <location>
        <begin position="1"/>
        <end position="121"/>
    </location>
</feature>
<evidence type="ECO:0000259" key="7">
    <source>
        <dbReference type="PROSITE" id="PS50011"/>
    </source>
</evidence>
<dbReference type="eggNOG" id="COG0515">
    <property type="taxonomic scope" value="Bacteria"/>
</dbReference>
<name>D7BTV4_STRBB</name>
<dbReference type="InterPro" id="IPR011047">
    <property type="entry name" value="Quinoprotein_ADH-like_sf"/>
</dbReference>
<evidence type="ECO:0000256" key="2">
    <source>
        <dbReference type="ARBA" id="ARBA00022679"/>
    </source>
</evidence>
<keyword evidence="3" id="KW-0547">Nucleotide-binding</keyword>
<dbReference type="SUPFAM" id="SSF50998">
    <property type="entry name" value="Quinoprotein alcohol dehydrogenase-like"/>
    <property type="match status" value="1"/>
</dbReference>
<dbReference type="GO" id="GO:0004674">
    <property type="term" value="F:protein serine/threonine kinase activity"/>
    <property type="evidence" value="ECO:0007669"/>
    <property type="project" value="UniProtKB-KW"/>
</dbReference>
<evidence type="ECO:0000256" key="1">
    <source>
        <dbReference type="ARBA" id="ARBA00012513"/>
    </source>
</evidence>
<keyword evidence="8" id="KW-0723">Serine/threonine-protein kinase</keyword>
<sequence>MATDGPRIIDFGIARSADASALTSLGVVIGTFAFMSPEQVRADQAGPASDVFSLGAVLGFAATGRGPFDAETIPAIVHRIISEPPRLGDLSGALRDTVEACLAKEPDGRPAIADVLTRLAQDSQDSQDSPDSQDGQVTEVVDSRVPFAALDTEPAVQMPTAVQADPSRPSRRALLGLAGGAAVLIGGGVIAAKSLGGGSDGSGDGGKGTGTDSTPKIGDVAEARPLWQSSVPRIDSLIAYEGGVLWMGSRPDSDKTPEAVWSFDTAGNTRWKLPLGDLTVLVTRGVCAGVIREGMLYLGAAGPFEATSDVDAQVVAVELASGDRAWSAAVAPPPFYIASTSGGRNGVVYATGTTDVAGPSKVWAVDIASRRKIWEYEVAKNDGLGTVVVPPSGDRVFHLMSTYDSGQDASIQMLNAGKKGAPGWKATLPEATGDVSRLPNLCAVGGTLVYAADSLIALDPATGDRIWTKKQPAKGYGGFGIPAANENGSLVFVTTQTEDAAGRTTLTLHALDPRSGDEKWRSSVTPEGKLRLVNLLVADSTVYVLVGQRIASDVGYYYKPDDDYRWPFIWAVNAANGKSRWRYNPSETFEAAAGFGRVYVAIGDSITALSATAAAGRAGEARE</sequence>
<dbReference type="Gene3D" id="2.130.10.10">
    <property type="entry name" value="YVTN repeat-like/Quinoprotein amine dehydrogenase"/>
    <property type="match status" value="2"/>
</dbReference>
<dbReference type="Proteomes" id="UP000000377">
    <property type="component" value="Chromosome"/>
</dbReference>
<feature type="region of interest" description="Disordered" evidence="6">
    <location>
        <begin position="196"/>
        <end position="217"/>
    </location>
</feature>
<dbReference type="SMART" id="SM00564">
    <property type="entry name" value="PQQ"/>
    <property type="match status" value="5"/>
</dbReference>
<keyword evidence="5" id="KW-0067">ATP-binding</keyword>
<reference evidence="8 9" key="1">
    <citation type="journal article" date="2010" name="J. Bacteriol.">
        <title>Genome sequence of the milbemycin-producing bacterium Streptomyces bingchenggensis.</title>
        <authorList>
            <person name="Wang X.J."/>
            <person name="Yan Y.J."/>
            <person name="Zhang B."/>
            <person name="An J."/>
            <person name="Wang J.J."/>
            <person name="Tian J."/>
            <person name="Jiang L."/>
            <person name="Chen Y.H."/>
            <person name="Huang S.X."/>
            <person name="Yin M."/>
            <person name="Zhang J."/>
            <person name="Gao A.L."/>
            <person name="Liu C.X."/>
            <person name="Zhu Z.X."/>
            <person name="Xiang W.S."/>
        </authorList>
    </citation>
    <scope>NUCLEOTIDE SEQUENCE [LARGE SCALE GENOMIC DNA]</scope>
    <source>
        <strain evidence="8 9">BCW-1</strain>
    </source>
</reference>
<dbReference type="EMBL" id="CP002047">
    <property type="protein sequence ID" value="ADI09523.1"/>
    <property type="molecule type" value="Genomic_DNA"/>
</dbReference>
<dbReference type="EC" id="2.7.11.1" evidence="1"/>
<dbReference type="InterPro" id="IPR050660">
    <property type="entry name" value="NEK_Ser/Thr_kinase"/>
</dbReference>
<evidence type="ECO:0000256" key="3">
    <source>
        <dbReference type="ARBA" id="ARBA00022741"/>
    </source>
</evidence>
<dbReference type="PATRIC" id="fig|749414.3.peg.6596"/>
<evidence type="ECO:0000256" key="4">
    <source>
        <dbReference type="ARBA" id="ARBA00022777"/>
    </source>
</evidence>
<dbReference type="InterPro" id="IPR000719">
    <property type="entry name" value="Prot_kinase_dom"/>
</dbReference>
<dbReference type="HOGENOM" id="CLU_438637_0_0_11"/>
<dbReference type="InterPro" id="IPR011009">
    <property type="entry name" value="Kinase-like_dom_sf"/>
</dbReference>
<evidence type="ECO:0000313" key="8">
    <source>
        <dbReference type="EMBL" id="ADI09523.1"/>
    </source>
</evidence>
<keyword evidence="4 8" id="KW-0418">Kinase</keyword>
<dbReference type="InterPro" id="IPR015943">
    <property type="entry name" value="WD40/YVTN_repeat-like_dom_sf"/>
</dbReference>
<dbReference type="STRING" id="749414.SBI_06403"/>
<dbReference type="PANTHER" id="PTHR43671:SF13">
    <property type="entry name" value="SERINE_THREONINE-PROTEIN KINASE NEK2"/>
    <property type="match status" value="1"/>
</dbReference>
<accession>D7BTV4</accession>
<dbReference type="InterPro" id="IPR002372">
    <property type="entry name" value="PQQ_rpt_dom"/>
</dbReference>
<dbReference type="Pfam" id="PF00069">
    <property type="entry name" value="Pkinase"/>
    <property type="match status" value="1"/>
</dbReference>
<protein>
    <recommendedName>
        <fullName evidence="1">non-specific serine/threonine protein kinase</fullName>
        <ecNumber evidence="1">2.7.11.1</ecNumber>
    </recommendedName>
</protein>
<dbReference type="InterPro" id="IPR018391">
    <property type="entry name" value="PQQ_b-propeller_rpt"/>
</dbReference>